<dbReference type="AlphaFoldDB" id="A0AAD9NRG9"/>
<comment type="caution">
    <text evidence="6">The sequence shown here is derived from an EMBL/GenBank/DDBJ whole genome shotgun (WGS) entry which is preliminary data.</text>
</comment>
<evidence type="ECO:0000259" key="5">
    <source>
        <dbReference type="Pfam" id="PF01814"/>
    </source>
</evidence>
<gene>
    <name evidence="6" type="ORF">NP493_477g03030</name>
</gene>
<keyword evidence="3 4" id="KW-0408">Iron</keyword>
<keyword evidence="7" id="KW-1185">Reference proteome</keyword>
<evidence type="ECO:0000256" key="1">
    <source>
        <dbReference type="ARBA" id="ARBA00010587"/>
    </source>
</evidence>
<dbReference type="NCBIfam" id="TIGR02481">
    <property type="entry name" value="hemeryth_dom"/>
    <property type="match status" value="1"/>
</dbReference>
<dbReference type="InterPro" id="IPR016131">
    <property type="entry name" value="Haemerythrin_Fe_BS"/>
</dbReference>
<dbReference type="Pfam" id="PF01814">
    <property type="entry name" value="Hemerythrin"/>
    <property type="match status" value="1"/>
</dbReference>
<keyword evidence="2 4" id="KW-0479">Metal-binding</keyword>
<feature type="binding site" evidence="4">
    <location>
        <position position="108"/>
    </location>
    <ligand>
        <name>Fe cation</name>
        <dbReference type="ChEBI" id="CHEBI:24875"/>
        <label>2</label>
    </ligand>
</feature>
<dbReference type="InterPro" id="IPR012312">
    <property type="entry name" value="Hemerythrin-like"/>
</dbReference>
<dbReference type="PROSITE" id="PS00550">
    <property type="entry name" value="HEMERYTHRINS"/>
    <property type="match status" value="1"/>
</dbReference>
<dbReference type="SUPFAM" id="SSF47188">
    <property type="entry name" value="Hemerythrin-like"/>
    <property type="match status" value="1"/>
</dbReference>
<feature type="binding site" evidence="4">
    <location>
        <position position="56"/>
    </location>
    <ligand>
        <name>Fe cation</name>
        <dbReference type="ChEBI" id="CHEBI:24875"/>
        <label>1</label>
    </ligand>
</feature>
<dbReference type="CDD" id="cd12107">
    <property type="entry name" value="Hemerythrin"/>
    <property type="match status" value="1"/>
</dbReference>
<dbReference type="Gene3D" id="1.20.120.50">
    <property type="entry name" value="Hemerythrin-like"/>
    <property type="match status" value="1"/>
</dbReference>
<dbReference type="Proteomes" id="UP001209878">
    <property type="component" value="Unassembled WGS sequence"/>
</dbReference>
<sequence length="120" mass="13620">MSFDVPEPYKWNDTFKVAYDNLDAEHQALFDCIAKCATNRSDAAALENLIKVVVDHFADEEKMMTKKAFDGLAEHAKVHNEFVATIKGLKVPLDDDTVDFAKKWLVNHIKGVDFKYKGNI</sequence>
<reference evidence="6" key="1">
    <citation type="journal article" date="2023" name="Mol. Biol. Evol.">
        <title>Third-Generation Sequencing Reveals the Adaptive Role of the Epigenome in Three Deep-Sea Polychaetes.</title>
        <authorList>
            <person name="Perez M."/>
            <person name="Aroh O."/>
            <person name="Sun Y."/>
            <person name="Lan Y."/>
            <person name="Juniper S.K."/>
            <person name="Young C.R."/>
            <person name="Angers B."/>
            <person name="Qian P.Y."/>
        </authorList>
    </citation>
    <scope>NUCLEOTIDE SEQUENCE</scope>
    <source>
        <strain evidence="6">R07B-5</strain>
    </source>
</reference>
<dbReference type="InterPro" id="IPR012827">
    <property type="entry name" value="Hemerythrin_metal-bd"/>
</dbReference>
<comment type="similarity">
    <text evidence="1">Belongs to the hemerythrin family.</text>
</comment>
<feature type="domain" description="Hemerythrin-like" evidence="5">
    <location>
        <begin position="18"/>
        <end position="117"/>
    </location>
</feature>
<dbReference type="InterPro" id="IPR035938">
    <property type="entry name" value="Hemerythrin-like_sf"/>
</dbReference>
<dbReference type="PANTHER" id="PTHR37164:SF1">
    <property type="entry name" value="BACTERIOHEMERYTHRIN"/>
    <property type="match status" value="1"/>
</dbReference>
<feature type="binding site" evidence="4">
    <location>
        <position position="79"/>
    </location>
    <ligand>
        <name>Fe cation</name>
        <dbReference type="ChEBI" id="CHEBI:24875"/>
        <label>2</label>
    </ligand>
</feature>
<proteinExistence type="inferred from homology"/>
<name>A0AAD9NRG9_RIDPI</name>
<dbReference type="PRINTS" id="PR00186">
    <property type="entry name" value="HEMERYTHRIN"/>
</dbReference>
<dbReference type="PANTHER" id="PTHR37164">
    <property type="entry name" value="BACTERIOHEMERYTHRIN"/>
    <property type="match status" value="1"/>
</dbReference>
<feature type="binding site" evidence="4">
    <location>
        <position position="26"/>
    </location>
    <ligand>
        <name>Fe cation</name>
        <dbReference type="ChEBI" id="CHEBI:24875"/>
        <label>1</label>
    </ligand>
</feature>
<accession>A0AAD9NRG9</accession>
<dbReference type="EMBL" id="JAODUO010000477">
    <property type="protein sequence ID" value="KAK2179695.1"/>
    <property type="molecule type" value="Genomic_DNA"/>
</dbReference>
<dbReference type="NCBIfam" id="TIGR00058">
    <property type="entry name" value="Hemerythrin"/>
    <property type="match status" value="1"/>
</dbReference>
<dbReference type="PIRSF" id="PIRSF002033">
    <property type="entry name" value="Hemerythrin"/>
    <property type="match status" value="1"/>
</dbReference>
<organism evidence="6 7">
    <name type="scientific">Ridgeia piscesae</name>
    <name type="common">Tubeworm</name>
    <dbReference type="NCBI Taxonomy" id="27915"/>
    <lineage>
        <taxon>Eukaryota</taxon>
        <taxon>Metazoa</taxon>
        <taxon>Spiralia</taxon>
        <taxon>Lophotrochozoa</taxon>
        <taxon>Annelida</taxon>
        <taxon>Polychaeta</taxon>
        <taxon>Sedentaria</taxon>
        <taxon>Canalipalpata</taxon>
        <taxon>Sabellida</taxon>
        <taxon>Siboglinidae</taxon>
        <taxon>Ridgeia</taxon>
    </lineage>
</organism>
<feature type="binding site" evidence="4">
    <location>
        <position position="113"/>
    </location>
    <ligand>
        <name>Fe cation</name>
        <dbReference type="ChEBI" id="CHEBI:24875"/>
        <label>2</label>
    </ligand>
</feature>
<feature type="binding site" evidence="4">
    <location>
        <position position="75"/>
    </location>
    <ligand>
        <name>Fe cation</name>
        <dbReference type="ChEBI" id="CHEBI:24875"/>
        <label>2</label>
    </ligand>
</feature>
<protein>
    <recommendedName>
        <fullName evidence="5">Hemerythrin-like domain-containing protein</fullName>
    </recommendedName>
</protein>
<feature type="binding site" evidence="4">
    <location>
        <position position="60"/>
    </location>
    <ligand>
        <name>Fe cation</name>
        <dbReference type="ChEBI" id="CHEBI:24875"/>
        <label>2</label>
    </ligand>
</feature>
<evidence type="ECO:0000256" key="4">
    <source>
        <dbReference type="PIRSR" id="PIRSR002033-1"/>
    </source>
</evidence>
<evidence type="ECO:0000256" key="3">
    <source>
        <dbReference type="ARBA" id="ARBA00023004"/>
    </source>
</evidence>
<feature type="binding site" evidence="4">
    <location>
        <position position="113"/>
    </location>
    <ligand>
        <name>Fe cation</name>
        <dbReference type="ChEBI" id="CHEBI:24875"/>
        <label>1</label>
    </ligand>
</feature>
<dbReference type="InterPro" id="IPR002063">
    <property type="entry name" value="Haemerythrin"/>
</dbReference>
<evidence type="ECO:0000313" key="7">
    <source>
        <dbReference type="Proteomes" id="UP001209878"/>
    </source>
</evidence>
<dbReference type="GO" id="GO:0005506">
    <property type="term" value="F:iron ion binding"/>
    <property type="evidence" value="ECO:0007669"/>
    <property type="project" value="InterPro"/>
</dbReference>
<dbReference type="InterPro" id="IPR050669">
    <property type="entry name" value="Hemerythrin"/>
</dbReference>
<feature type="binding site" evidence="4">
    <location>
        <position position="60"/>
    </location>
    <ligand>
        <name>Fe cation</name>
        <dbReference type="ChEBI" id="CHEBI:24875"/>
        <label>1</label>
    </ligand>
</feature>
<evidence type="ECO:0000313" key="6">
    <source>
        <dbReference type="EMBL" id="KAK2179695.1"/>
    </source>
</evidence>
<evidence type="ECO:0000256" key="2">
    <source>
        <dbReference type="ARBA" id="ARBA00022723"/>
    </source>
</evidence>